<proteinExistence type="predicted"/>
<comment type="caution">
    <text evidence="1">The sequence shown here is derived from an EMBL/GenBank/DDBJ whole genome shotgun (WGS) entry which is preliminary data.</text>
</comment>
<accession>A0A5J4R8S3</accession>
<feature type="non-terminal residue" evidence="1">
    <location>
        <position position="238"/>
    </location>
</feature>
<dbReference type="EMBL" id="SNRW01042917">
    <property type="protein sequence ID" value="KAA6330092.1"/>
    <property type="molecule type" value="Genomic_DNA"/>
</dbReference>
<dbReference type="AlphaFoldDB" id="A0A5J4R8S3"/>
<reference evidence="1 2" key="1">
    <citation type="submission" date="2019-03" db="EMBL/GenBank/DDBJ databases">
        <title>Single cell metagenomics reveals metabolic interactions within the superorganism composed of flagellate Streblomastix strix and complex community of Bacteroidetes bacteria on its surface.</title>
        <authorList>
            <person name="Treitli S.C."/>
            <person name="Kolisko M."/>
            <person name="Husnik F."/>
            <person name="Keeling P."/>
            <person name="Hampl V."/>
        </authorList>
    </citation>
    <scope>NUCLEOTIDE SEQUENCE [LARGE SCALE GENOMIC DNA]</scope>
    <source>
        <strain evidence="1">ST1C</strain>
    </source>
</reference>
<protein>
    <submittedName>
        <fullName evidence="1">Uncharacterized protein</fullName>
    </submittedName>
</protein>
<evidence type="ECO:0000313" key="2">
    <source>
        <dbReference type="Proteomes" id="UP000324800"/>
    </source>
</evidence>
<organism evidence="1 2">
    <name type="scientific">Streblomastix strix</name>
    <dbReference type="NCBI Taxonomy" id="222440"/>
    <lineage>
        <taxon>Eukaryota</taxon>
        <taxon>Metamonada</taxon>
        <taxon>Preaxostyla</taxon>
        <taxon>Oxymonadida</taxon>
        <taxon>Streblomastigidae</taxon>
        <taxon>Streblomastix</taxon>
    </lineage>
</organism>
<evidence type="ECO:0000313" key="1">
    <source>
        <dbReference type="EMBL" id="KAA6330092.1"/>
    </source>
</evidence>
<gene>
    <name evidence="1" type="ORF">EZS28_053539</name>
</gene>
<sequence length="238" mass="25572">MQTNPLLVVNVTSIDKFYGSSNIEPCTGVSQDSPNCYCTDISYPTNCTPQLCVSNEQTYPCICTVSHQPPGCTCPTVPAELVGIPIERCQCNSDNDPRRGITCAVTRVCEQNDKVSTPCLCSSQYNSGNCTCTQNHHSDQQCICDISGESGVYDLSTCRSTKTCIDGDFDNPLPVGCTATDCSSQNQTFECNCKPGLDPIGCNCPSDVQQLVSIRTEACPCNGDNDPRRGITCAVSRL</sequence>
<dbReference type="Proteomes" id="UP000324800">
    <property type="component" value="Unassembled WGS sequence"/>
</dbReference>
<name>A0A5J4R8S3_9EUKA</name>